<evidence type="ECO:0000313" key="5">
    <source>
        <dbReference type="Proteomes" id="UP000199689"/>
    </source>
</evidence>
<sequence length="268" mass="29633">MKLGLLGKVLGHSMSPKIHESLFRQEGCQSTYELLEVPEAELEEQLPRMLADYDGLNVTIPYKVAVIPFLDELSPEAKTIGAVNTIARKNGCLIGYNTDYTGFKRTLARIHCDMKGRSAVVLGHGGASRAIIQCLADEGAQDIAVISRHPDHIDSEFEAFARARHAVIRGYDWVPSAPNPWLLVNATPVGMYPHMGVSPVPAEITARFPKVVDIIYNPAETQLLKDARGDRINGMYMLVMQAVAAEEIWMDRDISEDTVQAIVKEMMS</sequence>
<dbReference type="InterPro" id="IPR013708">
    <property type="entry name" value="Shikimate_DH-bd_N"/>
</dbReference>
<dbReference type="EMBL" id="FMXA01000003">
    <property type="protein sequence ID" value="SDA38349.1"/>
    <property type="molecule type" value="Genomic_DNA"/>
</dbReference>
<dbReference type="STRING" id="209880.SAMN02910343_00227"/>
<dbReference type="GO" id="GO:0009423">
    <property type="term" value="P:chorismate biosynthetic process"/>
    <property type="evidence" value="ECO:0007669"/>
    <property type="project" value="TreeGrafter"/>
</dbReference>
<reference evidence="4 5" key="1">
    <citation type="submission" date="2016-10" db="EMBL/GenBank/DDBJ databases">
        <authorList>
            <person name="de Groot N.N."/>
        </authorList>
    </citation>
    <scope>NUCLEOTIDE SEQUENCE [LARGE SCALE GENOMIC DNA]</scope>
    <source>
        <strain evidence="4 5">DSM 15230</strain>
    </source>
</reference>
<dbReference type="OrthoDB" id="9792692at2"/>
<dbReference type="InterPro" id="IPR022893">
    <property type="entry name" value="Shikimate_DH_fam"/>
</dbReference>
<dbReference type="GO" id="GO:0005829">
    <property type="term" value="C:cytosol"/>
    <property type="evidence" value="ECO:0007669"/>
    <property type="project" value="TreeGrafter"/>
</dbReference>
<protein>
    <submittedName>
        <fullName evidence="4">Shikimate dehydrogenase</fullName>
    </submittedName>
</protein>
<dbReference type="GO" id="GO:0019632">
    <property type="term" value="P:shikimate metabolic process"/>
    <property type="evidence" value="ECO:0007669"/>
    <property type="project" value="TreeGrafter"/>
</dbReference>
<evidence type="ECO:0000313" key="4">
    <source>
        <dbReference type="EMBL" id="SDA38349.1"/>
    </source>
</evidence>
<dbReference type="CDD" id="cd01065">
    <property type="entry name" value="NAD_bind_Shikimate_DH"/>
    <property type="match status" value="1"/>
</dbReference>
<organism evidence="4 5">
    <name type="scientific">Allisonella histaminiformans</name>
    <dbReference type="NCBI Taxonomy" id="209880"/>
    <lineage>
        <taxon>Bacteria</taxon>
        <taxon>Bacillati</taxon>
        <taxon>Bacillota</taxon>
        <taxon>Negativicutes</taxon>
        <taxon>Veillonellales</taxon>
        <taxon>Veillonellaceae</taxon>
        <taxon>Allisonella</taxon>
    </lineage>
</organism>
<dbReference type="GO" id="GO:0004764">
    <property type="term" value="F:shikimate 3-dehydrogenase (NADP+) activity"/>
    <property type="evidence" value="ECO:0007669"/>
    <property type="project" value="InterPro"/>
</dbReference>
<keyword evidence="5" id="KW-1185">Reference proteome</keyword>
<keyword evidence="2" id="KW-0028">Amino-acid biosynthesis</keyword>
<comment type="pathway">
    <text evidence="1">Metabolic intermediate biosynthesis; chorismate biosynthesis; chorismate from D-erythrose 4-phosphate and phosphoenolpyruvate: step 4/7.</text>
</comment>
<dbReference type="Pfam" id="PF08501">
    <property type="entry name" value="Shikimate_dh_N"/>
    <property type="match status" value="1"/>
</dbReference>
<dbReference type="SUPFAM" id="SSF51735">
    <property type="entry name" value="NAD(P)-binding Rossmann-fold domains"/>
    <property type="match status" value="1"/>
</dbReference>
<dbReference type="GO" id="GO:0009073">
    <property type="term" value="P:aromatic amino acid family biosynthetic process"/>
    <property type="evidence" value="ECO:0007669"/>
    <property type="project" value="UniProtKB-KW"/>
</dbReference>
<dbReference type="AlphaFoldDB" id="A0A1G5UXL8"/>
<dbReference type="InterPro" id="IPR046346">
    <property type="entry name" value="Aminoacid_DH-like_N_sf"/>
</dbReference>
<evidence type="ECO:0000256" key="2">
    <source>
        <dbReference type="ARBA" id="ARBA00023141"/>
    </source>
</evidence>
<dbReference type="GeneID" id="87755276"/>
<dbReference type="Proteomes" id="UP000199689">
    <property type="component" value="Unassembled WGS sequence"/>
</dbReference>
<dbReference type="PANTHER" id="PTHR21089:SF1">
    <property type="entry name" value="BIFUNCTIONAL 3-DEHYDROQUINATE DEHYDRATASE_SHIKIMATE DEHYDROGENASE, CHLOROPLASTIC"/>
    <property type="match status" value="1"/>
</dbReference>
<feature type="domain" description="Shikimate dehydrogenase substrate binding N-terminal" evidence="3">
    <location>
        <begin position="5"/>
        <end position="86"/>
    </location>
</feature>
<dbReference type="RefSeq" id="WP_091362935.1">
    <property type="nucleotide sequence ID" value="NZ_FMXA01000003.1"/>
</dbReference>
<dbReference type="InterPro" id="IPR036291">
    <property type="entry name" value="NAD(P)-bd_dom_sf"/>
</dbReference>
<accession>A0A1G5UXL8</accession>
<keyword evidence="2" id="KW-0057">Aromatic amino acid biosynthesis</keyword>
<dbReference type="GO" id="GO:0050661">
    <property type="term" value="F:NADP binding"/>
    <property type="evidence" value="ECO:0007669"/>
    <property type="project" value="TreeGrafter"/>
</dbReference>
<dbReference type="PANTHER" id="PTHR21089">
    <property type="entry name" value="SHIKIMATE DEHYDROGENASE"/>
    <property type="match status" value="1"/>
</dbReference>
<name>A0A1G5UXL8_9FIRM</name>
<dbReference type="SUPFAM" id="SSF53223">
    <property type="entry name" value="Aminoacid dehydrogenase-like, N-terminal domain"/>
    <property type="match status" value="1"/>
</dbReference>
<dbReference type="Gene3D" id="3.40.50.720">
    <property type="entry name" value="NAD(P)-binding Rossmann-like Domain"/>
    <property type="match status" value="1"/>
</dbReference>
<evidence type="ECO:0000256" key="1">
    <source>
        <dbReference type="ARBA" id="ARBA00004871"/>
    </source>
</evidence>
<dbReference type="Gene3D" id="3.40.50.10860">
    <property type="entry name" value="Leucine Dehydrogenase, chain A, domain 1"/>
    <property type="match status" value="1"/>
</dbReference>
<proteinExistence type="predicted"/>
<evidence type="ECO:0000259" key="3">
    <source>
        <dbReference type="Pfam" id="PF08501"/>
    </source>
</evidence>
<gene>
    <name evidence="4" type="ORF">SAMN02910343_00227</name>
</gene>